<comment type="caution">
    <text evidence="2">The sequence shown here is derived from an EMBL/GenBank/DDBJ whole genome shotgun (WGS) entry which is preliminary data.</text>
</comment>
<evidence type="ECO:0000313" key="3">
    <source>
        <dbReference type="Proteomes" id="UP000195440"/>
    </source>
</evidence>
<dbReference type="Proteomes" id="UP000195440">
    <property type="component" value="Unassembled WGS sequence"/>
</dbReference>
<keyword evidence="1" id="KW-0732">Signal</keyword>
<evidence type="ECO:0008006" key="4">
    <source>
        <dbReference type="Google" id="ProtNLM"/>
    </source>
</evidence>
<evidence type="ECO:0000256" key="1">
    <source>
        <dbReference type="SAM" id="SignalP"/>
    </source>
</evidence>
<dbReference type="AlphaFoldDB" id="A0A1Y3P5B3"/>
<keyword evidence="3" id="KW-1185">Reference proteome</keyword>
<dbReference type="EMBL" id="LOHF01000007">
    <property type="protein sequence ID" value="OUM73892.1"/>
    <property type="molecule type" value="Genomic_DNA"/>
</dbReference>
<protein>
    <recommendedName>
        <fullName evidence="4">DUF1311 domain-containing protein</fullName>
    </recommendedName>
</protein>
<name>A0A1Y3P5B3_9PSED</name>
<feature type="signal peptide" evidence="1">
    <location>
        <begin position="1"/>
        <end position="34"/>
    </location>
</feature>
<gene>
    <name evidence="2" type="ORF">AUC60_10595</name>
</gene>
<evidence type="ECO:0000313" key="2">
    <source>
        <dbReference type="EMBL" id="OUM73892.1"/>
    </source>
</evidence>
<sequence>MMALSGFTNERIPIVYRKASLILCLSCLPFLSQAADYDIKKYCAKVSESVGGSAQIELGCRDLEADAKAEIPAKNASPKILKYCDQVAKSVGGSYQILGGCIDQELEAQAQLDK</sequence>
<accession>A0A1Y3P5B3</accession>
<organism evidence="2 3">
    <name type="scientific">Pseudomonas caspiana</name>
    <dbReference type="NCBI Taxonomy" id="1451454"/>
    <lineage>
        <taxon>Bacteria</taxon>
        <taxon>Pseudomonadati</taxon>
        <taxon>Pseudomonadota</taxon>
        <taxon>Gammaproteobacteria</taxon>
        <taxon>Pseudomonadales</taxon>
        <taxon>Pseudomonadaceae</taxon>
        <taxon>Pseudomonas</taxon>
    </lineage>
</organism>
<feature type="chain" id="PRO_5012260413" description="DUF1311 domain-containing protein" evidence="1">
    <location>
        <begin position="35"/>
        <end position="114"/>
    </location>
</feature>
<reference evidence="2 3" key="1">
    <citation type="journal article" date="2017" name="Syst. Appl. Microbiol.">
        <title>Pseudomonas caspiana sp. nov., a citrus pathogen in the Pseudomonas syringae phylogenetic group.</title>
        <authorList>
            <person name="Busquets A."/>
            <person name="Gomila M."/>
            <person name="Beiki F."/>
            <person name="Mulet M."/>
            <person name="Rahimian H."/>
            <person name="Garcia-Valdes E."/>
            <person name="Lalucat J."/>
        </authorList>
    </citation>
    <scope>NUCLEOTIDE SEQUENCE [LARGE SCALE GENOMIC DNA]</scope>
    <source>
        <strain evidence="2 3">FBF102</strain>
    </source>
</reference>
<proteinExistence type="predicted"/>